<dbReference type="EMBL" id="JBHSEI010000001">
    <property type="protein sequence ID" value="MFC4637375.1"/>
    <property type="molecule type" value="Genomic_DNA"/>
</dbReference>
<comment type="caution">
    <text evidence="3">The sequence shown here is derived from an EMBL/GenBank/DDBJ whole genome shotgun (WGS) entry which is preliminary data.</text>
</comment>
<feature type="compositionally biased region" description="Low complexity" evidence="1">
    <location>
        <begin position="148"/>
        <end position="163"/>
    </location>
</feature>
<evidence type="ECO:0000313" key="4">
    <source>
        <dbReference type="Proteomes" id="UP001595952"/>
    </source>
</evidence>
<sequence length="269" mass="28263">MEERKSMGSALVDVFDAGMTLVKSEIRNVGRKVGDTAKAKGLGVVLLLAATGPLIMGLIFLILTIFYGLMALGLPAWAAALIIAVVSLAITGALVMMGLKKLSAEVPNDEPLMYRDPATLSEDERLEAQYQAEQHAKQEKVRQEAAASSSMNSRTTVSSTTVTGSAPVVSGTTTYTVSPDLTVAGDASGVQGRASGVAVGPEGAVVPVYESTPGGQPQIYGSNLNKKLQEDEHGAHDPNVHHPVALKDQPGITVSTEPTFRDDMKKEGY</sequence>
<name>A0ABV9I6P5_9DEIO</name>
<evidence type="ECO:0000256" key="2">
    <source>
        <dbReference type="SAM" id="Phobius"/>
    </source>
</evidence>
<accession>A0ABV9I6P5</accession>
<evidence type="ECO:0000256" key="1">
    <source>
        <dbReference type="SAM" id="MobiDB-lite"/>
    </source>
</evidence>
<dbReference type="InterPro" id="IPR009937">
    <property type="entry name" value="Phage_holin_3_6"/>
</dbReference>
<feature type="compositionally biased region" description="Basic and acidic residues" evidence="1">
    <location>
        <begin position="134"/>
        <end position="143"/>
    </location>
</feature>
<proteinExistence type="predicted"/>
<protein>
    <submittedName>
        <fullName evidence="3">Phage holin family protein</fullName>
    </submittedName>
</protein>
<evidence type="ECO:0000313" key="3">
    <source>
        <dbReference type="EMBL" id="MFC4637375.1"/>
    </source>
</evidence>
<feature type="transmembrane region" description="Helical" evidence="2">
    <location>
        <begin position="76"/>
        <end position="99"/>
    </location>
</feature>
<feature type="region of interest" description="Disordered" evidence="1">
    <location>
        <begin position="131"/>
        <end position="163"/>
    </location>
</feature>
<organism evidence="3 4">
    <name type="scientific">Deinococcus hohokamensis</name>
    <dbReference type="NCBI Taxonomy" id="309883"/>
    <lineage>
        <taxon>Bacteria</taxon>
        <taxon>Thermotogati</taxon>
        <taxon>Deinococcota</taxon>
        <taxon>Deinococci</taxon>
        <taxon>Deinococcales</taxon>
        <taxon>Deinococcaceae</taxon>
        <taxon>Deinococcus</taxon>
    </lineage>
</organism>
<dbReference type="Proteomes" id="UP001595952">
    <property type="component" value="Unassembled WGS sequence"/>
</dbReference>
<keyword evidence="4" id="KW-1185">Reference proteome</keyword>
<keyword evidence="2" id="KW-0472">Membrane</keyword>
<keyword evidence="2" id="KW-0812">Transmembrane</keyword>
<dbReference type="Pfam" id="PF07332">
    <property type="entry name" value="Phage_holin_3_6"/>
    <property type="match status" value="1"/>
</dbReference>
<dbReference type="RefSeq" id="WP_380060398.1">
    <property type="nucleotide sequence ID" value="NZ_JBHSEI010000001.1"/>
</dbReference>
<feature type="transmembrane region" description="Helical" evidence="2">
    <location>
        <begin position="41"/>
        <end position="70"/>
    </location>
</feature>
<reference evidence="4" key="1">
    <citation type="journal article" date="2019" name="Int. J. Syst. Evol. Microbiol.">
        <title>The Global Catalogue of Microorganisms (GCM) 10K type strain sequencing project: providing services to taxonomists for standard genome sequencing and annotation.</title>
        <authorList>
            <consortium name="The Broad Institute Genomics Platform"/>
            <consortium name="The Broad Institute Genome Sequencing Center for Infectious Disease"/>
            <person name="Wu L."/>
            <person name="Ma J."/>
        </authorList>
    </citation>
    <scope>NUCLEOTIDE SEQUENCE [LARGE SCALE GENOMIC DNA]</scope>
    <source>
        <strain evidence="4">CCUG 55995</strain>
    </source>
</reference>
<gene>
    <name evidence="3" type="ORF">ACFO0D_03365</name>
</gene>
<keyword evidence="2" id="KW-1133">Transmembrane helix</keyword>